<sequence length="161" mass="18069">MSIWRLSFRAPVKPTDQTNLKGPWHIHRLARIQTADSQFPVFGSDECNQYLFVKSSLKIKDESHECTSEIYETENKQPGGAEEQDEDEEEERPALSPHAIPVYMCFCWAPPCGKQEGHGKQIADWPNGWMEISKPIQVEQGMLGGKRGPVGPCRAGMLAAD</sequence>
<name>A0A834FK49_ORYME</name>
<accession>A0A834FK49</accession>
<feature type="compositionally biased region" description="Acidic residues" evidence="1">
    <location>
        <begin position="82"/>
        <end position="91"/>
    </location>
</feature>
<dbReference type="EMBL" id="WKFB01000102">
    <property type="protein sequence ID" value="KAF6735668.1"/>
    <property type="molecule type" value="Genomic_DNA"/>
</dbReference>
<feature type="region of interest" description="Disordered" evidence="1">
    <location>
        <begin position="66"/>
        <end position="94"/>
    </location>
</feature>
<protein>
    <submittedName>
        <fullName evidence="2">Uncharacterized protein</fullName>
    </submittedName>
</protein>
<reference evidence="2" key="1">
    <citation type="journal article" name="BMC Genomics">
        <title>Long-read sequencing and de novo genome assembly of marine medaka (Oryzias melastigma).</title>
        <authorList>
            <person name="Liang P."/>
            <person name="Saqib H.S.A."/>
            <person name="Ni X."/>
            <person name="Shen Y."/>
        </authorList>
    </citation>
    <scope>NUCLEOTIDE SEQUENCE</scope>
    <source>
        <strain evidence="2">Bigg-433</strain>
    </source>
</reference>
<dbReference type="AlphaFoldDB" id="A0A834FK49"/>
<comment type="caution">
    <text evidence="2">The sequence shown here is derived from an EMBL/GenBank/DDBJ whole genome shotgun (WGS) entry which is preliminary data.</text>
</comment>
<evidence type="ECO:0000313" key="2">
    <source>
        <dbReference type="EMBL" id="KAF6735668.1"/>
    </source>
</evidence>
<proteinExistence type="predicted"/>
<evidence type="ECO:0000313" key="3">
    <source>
        <dbReference type="Proteomes" id="UP000646548"/>
    </source>
</evidence>
<gene>
    <name evidence="2" type="ORF">FQA47_019039</name>
</gene>
<organism evidence="2 3">
    <name type="scientific">Oryzias melastigma</name>
    <name type="common">Marine medaka</name>
    <dbReference type="NCBI Taxonomy" id="30732"/>
    <lineage>
        <taxon>Eukaryota</taxon>
        <taxon>Metazoa</taxon>
        <taxon>Chordata</taxon>
        <taxon>Craniata</taxon>
        <taxon>Vertebrata</taxon>
        <taxon>Euteleostomi</taxon>
        <taxon>Actinopterygii</taxon>
        <taxon>Neopterygii</taxon>
        <taxon>Teleostei</taxon>
        <taxon>Neoteleostei</taxon>
        <taxon>Acanthomorphata</taxon>
        <taxon>Ovalentaria</taxon>
        <taxon>Atherinomorphae</taxon>
        <taxon>Beloniformes</taxon>
        <taxon>Adrianichthyidae</taxon>
        <taxon>Oryziinae</taxon>
        <taxon>Oryzias</taxon>
    </lineage>
</organism>
<evidence type="ECO:0000256" key="1">
    <source>
        <dbReference type="SAM" id="MobiDB-lite"/>
    </source>
</evidence>
<dbReference type="Proteomes" id="UP000646548">
    <property type="component" value="Unassembled WGS sequence"/>
</dbReference>